<dbReference type="InterPro" id="IPR031636">
    <property type="entry name" value="PknG_TPR"/>
</dbReference>
<sequence length="746" mass="81549">MQDSEAGPDIPLPDATADSSSQSRLPTTQAVFRPDFDDDSEATPVHILHTVPQERVKPARRAPVRRLGGGLVEIPRVPDIDPLEALMPNPVVPESKRFCWNCGRPVGRSSAEGKALSEGWCPYCGSAYSFLPQLSPGDVVAGQYEISGCIAHGGLGWVYLALDRNVNDRPVVLKGLVHSGDAEAQAIAMAERRFLAEVVHPSIVQIFNFVEHTDRHGEPVGYIVMEYVGGQSLKRRRGERLPVAEAIAYVLEILPALSYLHSLGLVYNDLKPENIMLTEEQLKLIDLGAVSRINSFGYLYGTPGYQAPEIVRTGPTVASDIYTVGRTLAALTLKLRTRGGRYVDGLPEDDPVLTEYDSFGRLLRRAIDPDPRRRFASAEEISGQLSGVLREVVAQDTGVRRPGLSTIFSRSRATFGEDLLVAHTDVYLDGQVHAEKLTAKEIVTALQVPLVDPADVAAPLLGATVLSQPVQTLDSLRAFRYGAMDSDDIDLSESVELPLMEVRALLDLGDVAKATRKLDDLADLADRVGWRWRLVWYRAVSELLTGDYDSAIKHFSEVLDTFPGELAPKMALAATAELAGSSDEHKYYEQVWKTDDGVISAAFGLARAQAAEGDRTAAVRTLDEVPATSRHFTTARLTSAVTLLSGRSARDITEEEIRDAARRVEALPPTEPRVLQIRALVLGGALDWLQDHEASTNHILGFPFTEHGLRLGVEASLRGLARAAPTQAHRYTLVDMANRVRPTSTF</sequence>
<accession>A0ABY4QSZ5</accession>
<evidence type="ECO:0000256" key="7">
    <source>
        <dbReference type="ARBA" id="ARBA00022840"/>
    </source>
</evidence>
<evidence type="ECO:0000256" key="4">
    <source>
        <dbReference type="ARBA" id="ARBA00022679"/>
    </source>
</evidence>
<gene>
    <name evidence="12" type="ORF">M5I08_05940</name>
</gene>
<dbReference type="GO" id="GO:0016301">
    <property type="term" value="F:kinase activity"/>
    <property type="evidence" value="ECO:0007669"/>
    <property type="project" value="UniProtKB-KW"/>
</dbReference>
<protein>
    <recommendedName>
        <fullName evidence="2">Serine/threonine-protein kinase PknG</fullName>
        <ecNumber evidence="1">2.7.11.1</ecNumber>
    </recommendedName>
</protein>
<dbReference type="SMART" id="SM00220">
    <property type="entry name" value="S_TKc"/>
    <property type="match status" value="1"/>
</dbReference>
<keyword evidence="5" id="KW-0547">Nucleotide-binding</keyword>
<dbReference type="EC" id="2.7.11.1" evidence="1"/>
<comment type="catalytic activity">
    <reaction evidence="8">
        <text>L-threonyl-[protein] + ATP = O-phospho-L-threonyl-[protein] + ADP + H(+)</text>
        <dbReference type="Rhea" id="RHEA:46608"/>
        <dbReference type="Rhea" id="RHEA-COMP:11060"/>
        <dbReference type="Rhea" id="RHEA-COMP:11605"/>
        <dbReference type="ChEBI" id="CHEBI:15378"/>
        <dbReference type="ChEBI" id="CHEBI:30013"/>
        <dbReference type="ChEBI" id="CHEBI:30616"/>
        <dbReference type="ChEBI" id="CHEBI:61977"/>
        <dbReference type="ChEBI" id="CHEBI:456216"/>
        <dbReference type="EC" id="2.7.11.1"/>
    </reaction>
</comment>
<dbReference type="SUPFAM" id="SSF48452">
    <property type="entry name" value="TPR-like"/>
    <property type="match status" value="1"/>
</dbReference>
<feature type="region of interest" description="Disordered" evidence="10">
    <location>
        <begin position="1"/>
        <end position="39"/>
    </location>
</feature>
<dbReference type="InterPro" id="IPR000719">
    <property type="entry name" value="Prot_kinase_dom"/>
</dbReference>
<dbReference type="Gene3D" id="1.10.510.10">
    <property type="entry name" value="Transferase(Phosphotransferase) domain 1"/>
    <property type="match status" value="1"/>
</dbReference>
<dbReference type="PROSITE" id="PS50011">
    <property type="entry name" value="PROTEIN_KINASE_DOM"/>
    <property type="match status" value="1"/>
</dbReference>
<evidence type="ECO:0000256" key="8">
    <source>
        <dbReference type="ARBA" id="ARBA00047899"/>
    </source>
</evidence>
<dbReference type="Pfam" id="PF00069">
    <property type="entry name" value="Pkinase"/>
    <property type="match status" value="1"/>
</dbReference>
<evidence type="ECO:0000256" key="2">
    <source>
        <dbReference type="ARBA" id="ARBA00014676"/>
    </source>
</evidence>
<evidence type="ECO:0000256" key="6">
    <source>
        <dbReference type="ARBA" id="ARBA00022777"/>
    </source>
</evidence>
<evidence type="ECO:0000256" key="10">
    <source>
        <dbReference type="SAM" id="MobiDB-lite"/>
    </source>
</evidence>
<evidence type="ECO:0000256" key="3">
    <source>
        <dbReference type="ARBA" id="ARBA00022527"/>
    </source>
</evidence>
<dbReference type="PROSITE" id="PS00108">
    <property type="entry name" value="PROTEIN_KINASE_ST"/>
    <property type="match status" value="1"/>
</dbReference>
<dbReference type="InterPro" id="IPR011990">
    <property type="entry name" value="TPR-like_helical_dom_sf"/>
</dbReference>
<comment type="catalytic activity">
    <reaction evidence="9">
        <text>L-seryl-[protein] + ATP = O-phospho-L-seryl-[protein] + ADP + H(+)</text>
        <dbReference type="Rhea" id="RHEA:17989"/>
        <dbReference type="Rhea" id="RHEA-COMP:9863"/>
        <dbReference type="Rhea" id="RHEA-COMP:11604"/>
        <dbReference type="ChEBI" id="CHEBI:15378"/>
        <dbReference type="ChEBI" id="CHEBI:29999"/>
        <dbReference type="ChEBI" id="CHEBI:30616"/>
        <dbReference type="ChEBI" id="CHEBI:83421"/>
        <dbReference type="ChEBI" id="CHEBI:456216"/>
        <dbReference type="EC" id="2.7.11.1"/>
    </reaction>
</comment>
<dbReference type="Proteomes" id="UP001056610">
    <property type="component" value="Chromosome"/>
</dbReference>
<dbReference type="PANTHER" id="PTHR24363">
    <property type="entry name" value="SERINE/THREONINE PROTEIN KINASE"/>
    <property type="match status" value="1"/>
</dbReference>
<evidence type="ECO:0000259" key="11">
    <source>
        <dbReference type="PROSITE" id="PS50011"/>
    </source>
</evidence>
<dbReference type="InterPro" id="IPR031634">
    <property type="entry name" value="PknG_rubred"/>
</dbReference>
<evidence type="ECO:0000256" key="5">
    <source>
        <dbReference type="ARBA" id="ARBA00022741"/>
    </source>
</evidence>
<feature type="domain" description="Protein kinase" evidence="11">
    <location>
        <begin position="144"/>
        <end position="415"/>
    </location>
</feature>
<dbReference type="Gene3D" id="1.25.40.10">
    <property type="entry name" value="Tetratricopeptide repeat domain"/>
    <property type="match status" value="2"/>
</dbReference>
<dbReference type="SUPFAM" id="SSF56112">
    <property type="entry name" value="Protein kinase-like (PK-like)"/>
    <property type="match status" value="1"/>
</dbReference>
<keyword evidence="13" id="KW-1185">Reference proteome</keyword>
<reference evidence="12" key="1">
    <citation type="submission" date="2022-05" db="EMBL/GenBank/DDBJ databases">
        <title>A methanotrophic Mycobacterium dominates a cave microbial ecosystem.</title>
        <authorList>
            <person name="Van Spanning R.J.M."/>
            <person name="Guan Q."/>
            <person name="Melkonian C."/>
            <person name="Gallant J."/>
            <person name="Polerecky L."/>
            <person name="Flot J.-F."/>
            <person name="Brandt B.W."/>
            <person name="Braster M."/>
            <person name="Iturbe Espinoza P."/>
            <person name="Aerts J."/>
            <person name="Meima-Franke M."/>
            <person name="Piersma S.R."/>
            <person name="Bunduc C."/>
            <person name="Ummels R."/>
            <person name="Pain A."/>
            <person name="Fleming E.J."/>
            <person name="van der Wel N."/>
            <person name="Gherman V.D."/>
            <person name="Sarbu S.M."/>
            <person name="Bodelier P.L.E."/>
            <person name="Bitter W."/>
        </authorList>
    </citation>
    <scope>NUCLEOTIDE SEQUENCE</scope>
    <source>
        <strain evidence="12">Sulfur Cave</strain>
    </source>
</reference>
<evidence type="ECO:0000256" key="1">
    <source>
        <dbReference type="ARBA" id="ARBA00012513"/>
    </source>
</evidence>
<dbReference type="CDD" id="cd14014">
    <property type="entry name" value="STKc_PknB_like"/>
    <property type="match status" value="1"/>
</dbReference>
<keyword evidence="7" id="KW-0067">ATP-binding</keyword>
<keyword evidence="6 12" id="KW-0418">Kinase</keyword>
<dbReference type="Pfam" id="PF16918">
    <property type="entry name" value="PknG_TPR"/>
    <property type="match status" value="1"/>
</dbReference>
<feature type="compositionally biased region" description="Polar residues" evidence="10">
    <location>
        <begin position="17"/>
        <end position="30"/>
    </location>
</feature>
<dbReference type="InterPro" id="IPR011009">
    <property type="entry name" value="Kinase-like_dom_sf"/>
</dbReference>
<dbReference type="InterPro" id="IPR008271">
    <property type="entry name" value="Ser/Thr_kinase_AS"/>
</dbReference>
<dbReference type="Gene3D" id="3.30.200.20">
    <property type="entry name" value="Phosphorylase Kinase, domain 1"/>
    <property type="match status" value="1"/>
</dbReference>
<proteinExistence type="predicted"/>
<evidence type="ECO:0000313" key="13">
    <source>
        <dbReference type="Proteomes" id="UP001056610"/>
    </source>
</evidence>
<organism evidence="12 13">
    <name type="scientific">Candidatus Mycobacterium methanotrophicum</name>
    <dbReference type="NCBI Taxonomy" id="2943498"/>
    <lineage>
        <taxon>Bacteria</taxon>
        <taxon>Bacillati</taxon>
        <taxon>Actinomycetota</taxon>
        <taxon>Actinomycetes</taxon>
        <taxon>Mycobacteriales</taxon>
        <taxon>Mycobacteriaceae</taxon>
        <taxon>Mycobacterium</taxon>
    </lineage>
</organism>
<keyword evidence="4" id="KW-0808">Transferase</keyword>
<evidence type="ECO:0000256" key="9">
    <source>
        <dbReference type="ARBA" id="ARBA00048679"/>
    </source>
</evidence>
<dbReference type="Pfam" id="PF16919">
    <property type="entry name" value="PknG_rubred"/>
    <property type="match status" value="1"/>
</dbReference>
<dbReference type="EMBL" id="CP097320">
    <property type="protein sequence ID" value="UQX12933.1"/>
    <property type="molecule type" value="Genomic_DNA"/>
</dbReference>
<dbReference type="PANTHER" id="PTHR24363:SF0">
    <property type="entry name" value="SERINE_THREONINE KINASE LIKE DOMAIN CONTAINING 1"/>
    <property type="match status" value="1"/>
</dbReference>
<keyword evidence="3" id="KW-0723">Serine/threonine-protein kinase</keyword>
<name>A0ABY4QSZ5_9MYCO</name>
<evidence type="ECO:0000313" key="12">
    <source>
        <dbReference type="EMBL" id="UQX12933.1"/>
    </source>
</evidence>